<accession>A0ABW5SYH3</accession>
<keyword evidence="1" id="KW-0969">Cilium</keyword>
<dbReference type="InterPro" id="IPR009384">
    <property type="entry name" value="SwrD-like"/>
</dbReference>
<proteinExistence type="predicted"/>
<keyword evidence="2" id="KW-1185">Reference proteome</keyword>
<keyword evidence="1" id="KW-0282">Flagellum</keyword>
<reference evidence="2" key="1">
    <citation type="journal article" date="2019" name="Int. J. Syst. Evol. Microbiol.">
        <title>The Global Catalogue of Microorganisms (GCM) 10K type strain sequencing project: providing services to taxonomists for standard genome sequencing and annotation.</title>
        <authorList>
            <consortium name="The Broad Institute Genomics Platform"/>
            <consortium name="The Broad Institute Genome Sequencing Center for Infectious Disease"/>
            <person name="Wu L."/>
            <person name="Ma J."/>
        </authorList>
    </citation>
    <scope>NUCLEOTIDE SEQUENCE [LARGE SCALE GENOMIC DNA]</scope>
    <source>
        <strain evidence="2">KCTC 33792</strain>
    </source>
</reference>
<gene>
    <name evidence="1" type="ORF">ACFSUB_04920</name>
</gene>
<evidence type="ECO:0000313" key="2">
    <source>
        <dbReference type="Proteomes" id="UP001597520"/>
    </source>
</evidence>
<name>A0ABW5SYH3_9BACI</name>
<dbReference type="EMBL" id="JBHUML010000002">
    <property type="protein sequence ID" value="MFD2704800.1"/>
    <property type="molecule type" value="Genomic_DNA"/>
</dbReference>
<keyword evidence="1" id="KW-0966">Cell projection</keyword>
<protein>
    <submittedName>
        <fullName evidence="1">Flagellar FlbD family protein</fullName>
    </submittedName>
</protein>
<dbReference type="RefSeq" id="WP_380712074.1">
    <property type="nucleotide sequence ID" value="NZ_JBHUML010000002.1"/>
</dbReference>
<dbReference type="Pfam" id="PF06289">
    <property type="entry name" value="FlbD"/>
    <property type="match status" value="1"/>
</dbReference>
<comment type="caution">
    <text evidence="1">The sequence shown here is derived from an EMBL/GenBank/DDBJ whole genome shotgun (WGS) entry which is preliminary data.</text>
</comment>
<sequence>MITLTRLKGQTFLLNAAMIEQVEAFPDTTITLSNGKKIVVQESMESVQQLITAFYRRIGLIGLSSKEGDE</sequence>
<dbReference type="Proteomes" id="UP001597520">
    <property type="component" value="Unassembled WGS sequence"/>
</dbReference>
<evidence type="ECO:0000313" key="1">
    <source>
        <dbReference type="EMBL" id="MFD2704800.1"/>
    </source>
</evidence>
<dbReference type="PANTHER" id="PTHR39185">
    <property type="entry name" value="SWARMING MOTILITY PROTEIN SWRD"/>
    <property type="match status" value="1"/>
</dbReference>
<organism evidence="1 2">
    <name type="scientific">Salibacterium lacus</name>
    <dbReference type="NCBI Taxonomy" id="1898109"/>
    <lineage>
        <taxon>Bacteria</taxon>
        <taxon>Bacillati</taxon>
        <taxon>Bacillota</taxon>
        <taxon>Bacilli</taxon>
        <taxon>Bacillales</taxon>
        <taxon>Bacillaceae</taxon>
    </lineage>
</organism>
<dbReference type="PANTHER" id="PTHR39185:SF1">
    <property type="entry name" value="SWARMING MOTILITY PROTEIN SWRD"/>
    <property type="match status" value="1"/>
</dbReference>